<keyword evidence="3" id="KW-1185">Reference proteome</keyword>
<evidence type="ECO:0008006" key="4">
    <source>
        <dbReference type="Google" id="ProtNLM"/>
    </source>
</evidence>
<comment type="caution">
    <text evidence="2">The sequence shown here is derived from an EMBL/GenBank/DDBJ whole genome shotgun (WGS) entry which is preliminary data.</text>
</comment>
<proteinExistence type="predicted"/>
<evidence type="ECO:0000313" key="3">
    <source>
        <dbReference type="Proteomes" id="UP000236594"/>
    </source>
</evidence>
<organism evidence="2 3">
    <name type="scientific">Chryseobacterium phosphatilyticum</name>
    <dbReference type="NCBI Taxonomy" id="475075"/>
    <lineage>
        <taxon>Bacteria</taxon>
        <taxon>Pseudomonadati</taxon>
        <taxon>Bacteroidota</taxon>
        <taxon>Flavobacteriia</taxon>
        <taxon>Flavobacteriales</taxon>
        <taxon>Weeksellaceae</taxon>
        <taxon>Chryseobacterium group</taxon>
        <taxon>Chryseobacterium</taxon>
    </lineage>
</organism>
<dbReference type="PROSITE" id="PS51257">
    <property type="entry name" value="PROKAR_LIPOPROTEIN"/>
    <property type="match status" value="1"/>
</dbReference>
<feature type="region of interest" description="Disordered" evidence="1">
    <location>
        <begin position="256"/>
        <end position="286"/>
    </location>
</feature>
<dbReference type="EMBL" id="PPED02000004">
    <property type="protein sequence ID" value="PWN68698.1"/>
    <property type="molecule type" value="Genomic_DNA"/>
</dbReference>
<accession>A0A316XBG0</accession>
<gene>
    <name evidence="2" type="ORF">C1631_018655</name>
</gene>
<name>A0A316XBG0_9FLAO</name>
<dbReference type="OrthoDB" id="1444189at2"/>
<dbReference type="RefSeq" id="WP_109713681.1">
    <property type="nucleotide sequence ID" value="NZ_PPED02000004.1"/>
</dbReference>
<evidence type="ECO:0000256" key="1">
    <source>
        <dbReference type="SAM" id="MobiDB-lite"/>
    </source>
</evidence>
<feature type="compositionally biased region" description="Low complexity" evidence="1">
    <location>
        <begin position="266"/>
        <end position="278"/>
    </location>
</feature>
<evidence type="ECO:0000313" key="2">
    <source>
        <dbReference type="EMBL" id="PWN68698.1"/>
    </source>
</evidence>
<dbReference type="AlphaFoldDB" id="A0A316XBG0"/>
<protein>
    <recommendedName>
        <fullName evidence="4">DUF4595 domain-containing protein</fullName>
    </recommendedName>
</protein>
<sequence>MKKTLFIGSMALFFFSCGSSDDETPFDNSDPSNQSVILPVKITAGGVAMKINYNGTKIINLISTASPGYRTEFTYTDDFITAIKSYEDNLLRNAVEYGYTGNFMSSSVHKKYSTTGTLETTVSYTYTQTSTTQINVKKQADLGTHYNYIINSIYTYSNGNMVKVTGSGTGTTNGVTVTYTQDGSYTHTNKNYAFKNVKGFDRIIFNGDENDAVTVLFSNIQNSLSTYNGILSSTSPGGTGSSHIGYQYTTMFTSGGYPATESRQSTDPNGNPTTTPPDKFIYEYNH</sequence>
<dbReference type="Proteomes" id="UP000236594">
    <property type="component" value="Unassembled WGS sequence"/>
</dbReference>
<reference evidence="2 3" key="1">
    <citation type="submission" date="2018-04" db="EMBL/GenBank/DDBJ databases">
        <title>Draft Genome Sequence of Phosphate-Solubilizing Chryseobacterium sp. ISE14 that is a Biocontrol and Plant Growth-Promoting Rhizobacterium Isolated from Cucumber.</title>
        <authorList>
            <person name="Jeong J.-J."/>
            <person name="Sang M.K."/>
            <person name="Choi I.-G."/>
            <person name="Kim K.D."/>
        </authorList>
    </citation>
    <scope>NUCLEOTIDE SEQUENCE [LARGE SCALE GENOMIC DNA]</scope>
    <source>
        <strain evidence="2 3">ISE14</strain>
    </source>
</reference>